<dbReference type="PROSITE" id="PS51468">
    <property type="entry name" value="VIT"/>
    <property type="match status" value="1"/>
</dbReference>
<dbReference type="OrthoDB" id="1729737at2759"/>
<dbReference type="PANTHER" id="PTHR46299">
    <property type="entry name" value="VON WILLEBRAND FACTOR A DOMAIN-CONTAINING PROTEIN 5B2-RELATED"/>
    <property type="match status" value="1"/>
</dbReference>
<dbReference type="SUPFAM" id="SSF53300">
    <property type="entry name" value="vWA-like"/>
    <property type="match status" value="1"/>
</dbReference>
<feature type="region of interest" description="Disordered" evidence="1">
    <location>
        <begin position="719"/>
        <end position="816"/>
    </location>
</feature>
<dbReference type="CDD" id="cd01461">
    <property type="entry name" value="vWA_interalpha_trypsin_inhibitor"/>
    <property type="match status" value="1"/>
</dbReference>
<dbReference type="Pfam" id="PF13768">
    <property type="entry name" value="VWA_3"/>
    <property type="match status" value="1"/>
</dbReference>
<dbReference type="PANTHER" id="PTHR46299:SF1">
    <property type="entry name" value="VON WILLEBRAND FACTOR A DOMAIN-CONTAINING PROTEIN 5B1"/>
    <property type="match status" value="1"/>
</dbReference>
<evidence type="ECO:0000259" key="2">
    <source>
        <dbReference type="PROSITE" id="PS50234"/>
    </source>
</evidence>
<feature type="domain" description="VWFA" evidence="2">
    <location>
        <begin position="361"/>
        <end position="529"/>
    </location>
</feature>
<reference evidence="5" key="1">
    <citation type="submission" date="2025-08" db="UniProtKB">
        <authorList>
            <consortium name="RefSeq"/>
        </authorList>
    </citation>
    <scope>IDENTIFICATION</scope>
</reference>
<evidence type="ECO:0000259" key="3">
    <source>
        <dbReference type="PROSITE" id="PS51468"/>
    </source>
</evidence>
<name>A0A1U7USU2_CARSF</name>
<evidence type="ECO:0000256" key="1">
    <source>
        <dbReference type="SAM" id="MobiDB-lite"/>
    </source>
</evidence>
<dbReference type="KEGG" id="csyr:103273323"/>
<feature type="compositionally biased region" description="Acidic residues" evidence="1">
    <location>
        <begin position="791"/>
        <end position="803"/>
    </location>
</feature>
<gene>
    <name evidence="5" type="primary">VWA5B1</name>
</gene>
<feature type="region of interest" description="Disordered" evidence="1">
    <location>
        <begin position="636"/>
        <end position="685"/>
    </location>
</feature>
<feature type="region of interest" description="Disordered" evidence="1">
    <location>
        <begin position="1096"/>
        <end position="1135"/>
    </location>
</feature>
<feature type="compositionally biased region" description="Polar residues" evidence="1">
    <location>
        <begin position="673"/>
        <end position="682"/>
    </location>
</feature>
<evidence type="ECO:0000313" key="4">
    <source>
        <dbReference type="Proteomes" id="UP000189704"/>
    </source>
</evidence>
<dbReference type="InterPro" id="IPR052627">
    <property type="entry name" value="VWA_domain-containing"/>
</dbReference>
<keyword evidence="4" id="KW-1185">Reference proteome</keyword>
<feature type="domain" description="VIT" evidence="3">
    <location>
        <begin position="1"/>
        <end position="149"/>
    </location>
</feature>
<proteinExistence type="predicted"/>
<dbReference type="AlphaFoldDB" id="A0A1U7USU2"/>
<dbReference type="InterPro" id="IPR013694">
    <property type="entry name" value="VIT"/>
</dbReference>
<dbReference type="RefSeq" id="XP_008068931.1">
    <property type="nucleotide sequence ID" value="XM_008070740.2"/>
</dbReference>
<protein>
    <submittedName>
        <fullName evidence="5">von Willebrand factor A domain-containing protein 5B1</fullName>
    </submittedName>
</protein>
<dbReference type="SMART" id="SM00327">
    <property type="entry name" value="VWA"/>
    <property type="match status" value="1"/>
</dbReference>
<dbReference type="PROSITE" id="PS50234">
    <property type="entry name" value="VWFA"/>
    <property type="match status" value="1"/>
</dbReference>
<dbReference type="InterPro" id="IPR002035">
    <property type="entry name" value="VWF_A"/>
</dbReference>
<dbReference type="Proteomes" id="UP000189704">
    <property type="component" value="Unplaced"/>
</dbReference>
<dbReference type="STRING" id="1868482.ENSTSYP00000001952"/>
<dbReference type="InterPro" id="IPR036465">
    <property type="entry name" value="vWFA_dom_sf"/>
</dbReference>
<dbReference type="CTD" id="127731"/>
<accession>A0A1U7USU2</accession>
<sequence>MPGLLNQITGAALPLTASDVTSFVSGYALGLTASLTYGNLEAQPFQGLFVYPLDEYTTVIGFEAVIADRIVTVQIKDKAKLESGHLDASHVRSTTVTGDNLQEVVSIGPHSCTPGRVALDEDLERMLFVVNLGTITPMENVNVFISTSSELLTLPSGAVRVLLPAVCAPTVPQFCTETTGTSSQQAQGKDRHCFGTRTLDSWNKLCLATLLDTDVSNPMEYEFNFQLEIRGPCLLAGVESPTHEIRADAAPSARSAKSIIITLANKHTFDRPVEILIHPSEPHMPHVLMEKGDMTLGEFDQHLKGRTDFIKGMKKASSAEQKAEIIRKRLHKDILHHSVIMLNFCPDLQSVQPSLRKAHGEFIFLIDRSGSMSGTSIYRVKDALMVALKSLVPTCLFNVIGFGSTFKTLFPSSQTYTEESLAMACDNIQRMQADMGGTNVLSPLKWVIRQPVHQGHPRFLFLITDGAISNTGKVLELVRNHAFSTRCYSFGIGPNVCHRLVKGLASVSKGSAEFLAEGERLQPKMVKSLKKAMAPVLSDVTVEWIFPETTEVLISPASTSTLFPGERLVGYGIVCDASLYISNPRSDMRRQYSMLHSQESSSSVFYHSQDEGPGPDSGDCAKNLGVYFNLGQVKDARPVSRDSTTKPALHLSQRRRAYSTNQITNPKPCPRATTASDPTVNTRRYPLRKARLQDLTNQISLDAQRWQIDLQPLLNSGQDLSQGPKLHGPGARRPSLLPQGCQSFLPLGQETPVWRPMRELDPGSSLTPASDSRSPGDLEPSHHSSLFEMETSSDWEPLAESEEGASPGRPATPGPVLGKALVKGLCDNQRLQWEVSFELGPPGPEPGSARDADLWNETFHHLAARAIIRDFEQLAEREGEIEQGSNRRYQVNAMHTSKACNIISKYTAFVPVDVSKSRYLPTVVEYPNSGAALRAVSSRVLTRQWKGTPAGFRRSQTMLREDSAAGDDVEESLPMPLIEATSPGHEKHIASEGPVHSLATNTLSSMKASETLFGSRLNLHKSRLLMRAAKGFLSKPLVKAPEATSANQSFDYILLVSLQLASGAFLLNQAFCEAIHIPMEKLKWTSPFTCHRASLTARQSESKTPSPQLCTSPPPQPPSCGSIPLEPPAESKPSLETRAVVEHTGKLWATVVGLAWLEHSSASYFTEWELVAAKANSWLEQQEVPEGRTRGTLKAAARQLFVLLRHWDENLEFNMLCYNPDYV</sequence>
<dbReference type="Pfam" id="PF13757">
    <property type="entry name" value="VIT_2"/>
    <property type="match status" value="1"/>
</dbReference>
<organism evidence="4 5">
    <name type="scientific">Carlito syrichta</name>
    <name type="common">Philippine tarsier</name>
    <name type="synonym">Tarsius syrichta</name>
    <dbReference type="NCBI Taxonomy" id="1868482"/>
    <lineage>
        <taxon>Eukaryota</taxon>
        <taxon>Metazoa</taxon>
        <taxon>Chordata</taxon>
        <taxon>Craniata</taxon>
        <taxon>Vertebrata</taxon>
        <taxon>Euteleostomi</taxon>
        <taxon>Mammalia</taxon>
        <taxon>Eutheria</taxon>
        <taxon>Euarchontoglires</taxon>
        <taxon>Primates</taxon>
        <taxon>Haplorrhini</taxon>
        <taxon>Tarsiiformes</taxon>
        <taxon>Tarsiidae</taxon>
        <taxon>Carlito</taxon>
    </lineage>
</organism>
<feature type="compositionally biased region" description="Polar residues" evidence="1">
    <location>
        <begin position="764"/>
        <end position="773"/>
    </location>
</feature>
<dbReference type="Gene3D" id="3.40.50.410">
    <property type="entry name" value="von Willebrand factor, type A domain"/>
    <property type="match status" value="1"/>
</dbReference>
<evidence type="ECO:0000313" key="5">
    <source>
        <dbReference type="RefSeq" id="XP_008068931.1"/>
    </source>
</evidence>
<dbReference type="GeneID" id="103273323"/>